<dbReference type="Gene3D" id="1.10.390.10">
    <property type="entry name" value="Neutral Protease Domain 2"/>
    <property type="match status" value="1"/>
</dbReference>
<dbReference type="GO" id="GO:0004463">
    <property type="term" value="F:leukotriene-A4 hydrolase activity"/>
    <property type="evidence" value="ECO:0007669"/>
    <property type="project" value="UniProtKB-EC"/>
</dbReference>
<dbReference type="InterPro" id="IPR027268">
    <property type="entry name" value="Peptidase_M4/M1_CTD_sf"/>
</dbReference>
<dbReference type="GO" id="GO:0019370">
    <property type="term" value="P:leukotriene biosynthetic process"/>
    <property type="evidence" value="ECO:0007669"/>
    <property type="project" value="UniProtKB-KW"/>
</dbReference>
<organism evidence="16 17">
    <name type="scientific">Branchiostoma belcheri</name>
    <name type="common">Amphioxus</name>
    <dbReference type="NCBI Taxonomy" id="7741"/>
    <lineage>
        <taxon>Eukaryota</taxon>
        <taxon>Metazoa</taxon>
        <taxon>Chordata</taxon>
        <taxon>Cephalochordata</taxon>
        <taxon>Leptocardii</taxon>
        <taxon>Amphioxiformes</taxon>
        <taxon>Branchiostomatidae</taxon>
        <taxon>Branchiostoma</taxon>
    </lineage>
</organism>
<dbReference type="OrthoDB" id="79562at2759"/>
<reference evidence="17" key="1">
    <citation type="submission" date="2025-08" db="UniProtKB">
        <authorList>
            <consortium name="RefSeq"/>
        </authorList>
    </citation>
    <scope>IDENTIFICATION</scope>
    <source>
        <tissue evidence="17">Gonad</tissue>
    </source>
</reference>
<sequence length="612" mass="69317">MADPCSLSNPQAFRTTNIALHLVVDFDKKVLRGSATLDVEVLEEGVEHVVLDTRELTIHGVEDVSTAQPLQYQLKDQVAPFGSPLQISLPVNCQAIGSKCQVQVSYETAPSSSALQWLSPQQTAGQQHPYLFSQCQAIHARSMLPCQDTPSTKITYQAEVSVPKPLVALMSAQRCGEETDPTDQTRTLYKFDQKVQMPTYLIAIVAGALESRDIDHRTKVWSEKDLVDKSAYEFAETETMLKTAEDLLGPYVWGQYDLLVLPPSFPYGGMENPCLTFVTPTLLAGDRSLANVVAHEISHSWTGNLVTNRTWEHFWLNEGHTVFVERKIAGRMHGEQTRQFAALGGWKDLYHSVQTFGETNPLTNLVPRLEGVDPDDAFSSVPYEKGFTLLYYLEELVGGPEKFEPFLRKYIETFKYKCLDTEEWKAFLLDYFKKEVSEGLFDQVDWNAWLHTPGMPPVKPSYDTTLADVCSALCRRWSQATADQLDQFTPQDLQDMSPGQKTEFLAQLLLEPPLSIQHIEKMDQVYGMSANNNSEIKFRWLRLGIRAEWEGAVDPALKFVTVQGRMKFVRPLYRDLYGFDKAREKTLQTFQQNRPFMHSTTASLVAKDLNIQ</sequence>
<keyword evidence="10 14" id="KW-0482">Metalloprotease</keyword>
<dbReference type="GO" id="GO:0008270">
    <property type="term" value="F:zinc ion binding"/>
    <property type="evidence" value="ECO:0007669"/>
    <property type="project" value="InterPro"/>
</dbReference>
<dbReference type="AlphaFoldDB" id="A0A6P4YDI1"/>
<evidence type="ECO:0000256" key="4">
    <source>
        <dbReference type="ARBA" id="ARBA00022490"/>
    </source>
</evidence>
<dbReference type="FunFam" id="1.25.40.320:FF:000001">
    <property type="entry name" value="Leukotriene A(4) hydrolase"/>
    <property type="match status" value="1"/>
</dbReference>
<dbReference type="GO" id="GO:0043171">
    <property type="term" value="P:peptide catabolic process"/>
    <property type="evidence" value="ECO:0007669"/>
    <property type="project" value="TreeGrafter"/>
</dbReference>
<evidence type="ECO:0000256" key="8">
    <source>
        <dbReference type="ARBA" id="ARBA00022801"/>
    </source>
</evidence>
<dbReference type="InterPro" id="IPR042097">
    <property type="entry name" value="Aminopeptidase_N-like_N_sf"/>
</dbReference>
<proteinExistence type="inferred from homology"/>
<dbReference type="InterPro" id="IPR012777">
    <property type="entry name" value="LTA4H"/>
</dbReference>
<dbReference type="Pfam" id="PF09127">
    <property type="entry name" value="Leuk-A4-hydro_C"/>
    <property type="match status" value="1"/>
</dbReference>
<keyword evidence="6 13" id="KW-0479">Metal-binding</keyword>
<feature type="binding site" evidence="12">
    <location>
        <begin position="565"/>
        <end position="567"/>
    </location>
    <ligand>
        <name>a peptide</name>
        <dbReference type="ChEBI" id="CHEBI:60466"/>
    </ligand>
</feature>
<dbReference type="Pfam" id="PF01433">
    <property type="entry name" value="Peptidase_M1"/>
    <property type="match status" value="1"/>
</dbReference>
<dbReference type="GeneID" id="109472094"/>
<dbReference type="InterPro" id="IPR049980">
    <property type="entry name" value="LTA4H_cat"/>
</dbReference>
<protein>
    <recommendedName>
        <fullName evidence="14">Leukotriene A(4) hydrolase</fullName>
        <shortName evidence="14">LTA-4 hydrolase</shortName>
        <ecNumber evidence="14">3.3.2.6</ecNumber>
    </recommendedName>
</protein>
<dbReference type="UniPathway" id="UPA00878"/>
<evidence type="ECO:0000256" key="12">
    <source>
        <dbReference type="PIRSR" id="PIRSR612777-2"/>
    </source>
</evidence>
<gene>
    <name evidence="17" type="primary">LOC109472094</name>
</gene>
<comment type="subcellular location">
    <subcellularLocation>
        <location evidence="1 14">Cytoplasm</location>
    </subcellularLocation>
</comment>
<dbReference type="CDD" id="cd09599">
    <property type="entry name" value="M1_LTA4H"/>
    <property type="match status" value="1"/>
</dbReference>
<dbReference type="PANTHER" id="PTHR45726:SF3">
    <property type="entry name" value="LEUKOTRIENE A-4 HYDROLASE"/>
    <property type="match status" value="1"/>
</dbReference>
<dbReference type="GO" id="GO:0006508">
    <property type="term" value="P:proteolysis"/>
    <property type="evidence" value="ECO:0007669"/>
    <property type="project" value="UniProtKB-KW"/>
</dbReference>
<evidence type="ECO:0000256" key="7">
    <source>
        <dbReference type="ARBA" id="ARBA00022751"/>
    </source>
</evidence>
<dbReference type="SUPFAM" id="SSF63737">
    <property type="entry name" value="Leukotriene A4 hydrolase N-terminal domain"/>
    <property type="match status" value="1"/>
</dbReference>
<dbReference type="GO" id="GO:0005634">
    <property type="term" value="C:nucleus"/>
    <property type="evidence" value="ECO:0007669"/>
    <property type="project" value="TreeGrafter"/>
</dbReference>
<evidence type="ECO:0000256" key="10">
    <source>
        <dbReference type="ARBA" id="ARBA00023049"/>
    </source>
</evidence>
<comment type="similarity">
    <text evidence="3 14">Belongs to the peptidase M1 family.</text>
</comment>
<dbReference type="FunFam" id="2.60.40.1730:FF:000004">
    <property type="entry name" value="Leukotriene A(4) hydrolase"/>
    <property type="match status" value="1"/>
</dbReference>
<dbReference type="GO" id="GO:0004301">
    <property type="term" value="F:epoxide hydrolase activity"/>
    <property type="evidence" value="ECO:0007669"/>
    <property type="project" value="TreeGrafter"/>
</dbReference>
<dbReference type="FunFam" id="1.10.390.10:FF:000003">
    <property type="entry name" value="Leukotriene A(4) hydrolase"/>
    <property type="match status" value="1"/>
</dbReference>
<dbReference type="KEGG" id="bbel:109472094"/>
<dbReference type="InterPro" id="IPR038502">
    <property type="entry name" value="M1_LTA-4_hydro/amino_C_sf"/>
</dbReference>
<feature type="binding site" evidence="13">
    <location>
        <position position="318"/>
    </location>
    <ligand>
        <name>Zn(2+)</name>
        <dbReference type="ChEBI" id="CHEBI:29105"/>
        <note>catalytic</note>
    </ligand>
</feature>
<dbReference type="Gene3D" id="3.30.2010.30">
    <property type="match status" value="1"/>
</dbReference>
<keyword evidence="9 13" id="KW-0862">Zinc</keyword>
<dbReference type="GO" id="GO:0005829">
    <property type="term" value="C:cytosol"/>
    <property type="evidence" value="ECO:0007669"/>
    <property type="project" value="TreeGrafter"/>
</dbReference>
<dbReference type="SUPFAM" id="SSF55486">
    <property type="entry name" value="Metalloproteases ('zincins'), catalytic domain"/>
    <property type="match status" value="1"/>
</dbReference>
<dbReference type="SMART" id="SM01263">
    <property type="entry name" value="Leuk-A4-hydro_C"/>
    <property type="match status" value="1"/>
</dbReference>
<comment type="pathway">
    <text evidence="2 14">Lipid metabolism; leukotriene B4 biosynthesis.</text>
</comment>
<dbReference type="InterPro" id="IPR045357">
    <property type="entry name" value="Aminopeptidase_N-like_N"/>
</dbReference>
<evidence type="ECO:0000259" key="15">
    <source>
        <dbReference type="SMART" id="SM01263"/>
    </source>
</evidence>
<dbReference type="GO" id="GO:0070006">
    <property type="term" value="F:metalloaminopeptidase activity"/>
    <property type="evidence" value="ECO:0007669"/>
    <property type="project" value="UniProtKB-ARBA"/>
</dbReference>
<name>A0A6P4YDI1_BRABE</name>
<evidence type="ECO:0000313" key="17">
    <source>
        <dbReference type="RefSeq" id="XP_019627225.1"/>
    </source>
</evidence>
<feature type="binding site" evidence="12">
    <location>
        <begin position="266"/>
        <end position="271"/>
    </location>
    <ligand>
        <name>a peptide</name>
        <dbReference type="ChEBI" id="CHEBI:60466"/>
    </ligand>
</feature>
<dbReference type="RefSeq" id="XP_019627225.1">
    <property type="nucleotide sequence ID" value="XM_019771666.1"/>
</dbReference>
<evidence type="ECO:0000256" key="1">
    <source>
        <dbReference type="ARBA" id="ARBA00004496"/>
    </source>
</evidence>
<dbReference type="InterPro" id="IPR001930">
    <property type="entry name" value="Peptidase_M1"/>
</dbReference>
<dbReference type="Proteomes" id="UP000515135">
    <property type="component" value="Unplaced"/>
</dbReference>
<evidence type="ECO:0000256" key="5">
    <source>
        <dbReference type="ARBA" id="ARBA00022670"/>
    </source>
</evidence>
<feature type="binding site" evidence="13">
    <location>
        <position position="295"/>
    </location>
    <ligand>
        <name>Zn(2+)</name>
        <dbReference type="ChEBI" id="CHEBI:29105"/>
        <note>catalytic</note>
    </ligand>
</feature>
<feature type="binding site" evidence="12">
    <location>
        <begin position="134"/>
        <end position="136"/>
    </location>
    <ligand>
        <name>a peptide</name>
        <dbReference type="ChEBI" id="CHEBI:60466"/>
    </ligand>
</feature>
<dbReference type="InterPro" id="IPR014782">
    <property type="entry name" value="Peptidase_M1_dom"/>
</dbReference>
<dbReference type="EC" id="3.3.2.6" evidence="14"/>
<dbReference type="InterPro" id="IPR015211">
    <property type="entry name" value="Peptidase_M1_C"/>
</dbReference>
<keyword evidence="4 14" id="KW-0963">Cytoplasm</keyword>
<dbReference type="Pfam" id="PF17900">
    <property type="entry name" value="Peptidase_M1_N"/>
    <property type="match status" value="1"/>
</dbReference>
<evidence type="ECO:0000256" key="9">
    <source>
        <dbReference type="ARBA" id="ARBA00022833"/>
    </source>
</evidence>
<keyword evidence="8 14" id="KW-0378">Hydrolase</keyword>
<dbReference type="Gene3D" id="1.25.40.320">
    <property type="entry name" value="Peptidase M1, leukotriene A4 hydrolase/aminopeptidase C-terminal domain"/>
    <property type="match status" value="1"/>
</dbReference>
<dbReference type="FunFam" id="3.30.2010.30:FF:000001">
    <property type="entry name" value="Leukotriene A(4) hydrolase"/>
    <property type="match status" value="1"/>
</dbReference>
<comment type="cofactor">
    <cofactor evidence="13 14">
        <name>Zn(2+)</name>
        <dbReference type="ChEBI" id="CHEBI:29105"/>
    </cofactor>
    <text evidence="13 14">Binds 1 zinc ion per subunit.</text>
</comment>
<evidence type="ECO:0000256" key="14">
    <source>
        <dbReference type="RuleBase" id="RU361141"/>
    </source>
</evidence>
<accession>A0A6P4YDI1</accession>
<feature type="domain" description="Peptidase M1 leukotriene A4 hydrolase/aminopeptidase C-terminal" evidence="15">
    <location>
        <begin position="465"/>
        <end position="609"/>
    </location>
</feature>
<dbReference type="InterPro" id="IPR034015">
    <property type="entry name" value="M1_LTA4H"/>
</dbReference>
<feature type="active site" description="Proton acceptor" evidence="11">
    <location>
        <position position="296"/>
    </location>
</feature>
<evidence type="ECO:0000256" key="6">
    <source>
        <dbReference type="ARBA" id="ARBA00022723"/>
    </source>
</evidence>
<keyword evidence="5 14" id="KW-0645">Protease</keyword>
<dbReference type="NCBIfam" id="TIGR02411">
    <property type="entry name" value="leuko_A4_hydro"/>
    <property type="match status" value="1"/>
</dbReference>
<dbReference type="InterPro" id="IPR016024">
    <property type="entry name" value="ARM-type_fold"/>
</dbReference>
<keyword evidence="7 14" id="KW-0434">Leukotriene biosynthesis</keyword>
<dbReference type="SUPFAM" id="SSF48371">
    <property type="entry name" value="ARM repeat"/>
    <property type="match status" value="1"/>
</dbReference>
<comment type="catalytic activity">
    <reaction evidence="14">
        <text>leukotriene A4 + H2O = leukotriene B4</text>
        <dbReference type="Rhea" id="RHEA:22324"/>
        <dbReference type="ChEBI" id="CHEBI:15377"/>
        <dbReference type="ChEBI" id="CHEBI:57461"/>
        <dbReference type="ChEBI" id="CHEBI:57463"/>
        <dbReference type="EC" id="3.3.2.6"/>
    </reaction>
</comment>
<evidence type="ECO:0000256" key="2">
    <source>
        <dbReference type="ARBA" id="ARBA00004716"/>
    </source>
</evidence>
<keyword evidence="16" id="KW-1185">Reference proteome</keyword>
<dbReference type="PRINTS" id="PR00756">
    <property type="entry name" value="ALADIPTASE"/>
</dbReference>
<feature type="active site" description="Proton donor" evidence="11">
    <location>
        <position position="383"/>
    </location>
</feature>
<evidence type="ECO:0000313" key="16">
    <source>
        <dbReference type="Proteomes" id="UP000515135"/>
    </source>
</evidence>
<evidence type="ECO:0000256" key="3">
    <source>
        <dbReference type="ARBA" id="ARBA00010136"/>
    </source>
</evidence>
<feature type="binding site" evidence="13">
    <location>
        <position position="299"/>
    </location>
    <ligand>
        <name>Zn(2+)</name>
        <dbReference type="ChEBI" id="CHEBI:29105"/>
        <note>catalytic</note>
    </ligand>
</feature>
<dbReference type="PANTHER" id="PTHR45726">
    <property type="entry name" value="LEUKOTRIENE A-4 HYDROLASE"/>
    <property type="match status" value="1"/>
</dbReference>
<evidence type="ECO:0000256" key="13">
    <source>
        <dbReference type="PIRSR" id="PIRSR612777-3"/>
    </source>
</evidence>
<dbReference type="Gene3D" id="2.60.40.1730">
    <property type="entry name" value="tricorn interacting facor f3 domain"/>
    <property type="match status" value="1"/>
</dbReference>
<evidence type="ECO:0000256" key="11">
    <source>
        <dbReference type="PIRSR" id="PIRSR612777-1"/>
    </source>
</evidence>